<dbReference type="KEGG" id="sdf:ACG33_04490"/>
<dbReference type="PANTHER" id="PTHR22617:SF41">
    <property type="entry name" value="CHEMOTAXIS SIGNAL TRANSDUCTION SYSTEM ADAPTOR PROTEIN CHEW"/>
    <property type="match status" value="1"/>
</dbReference>
<dbReference type="SUPFAM" id="SSF50341">
    <property type="entry name" value="CheW-like"/>
    <property type="match status" value="1"/>
</dbReference>
<dbReference type="STRING" id="465721.ACG33_04490"/>
<dbReference type="Pfam" id="PF01584">
    <property type="entry name" value="CheW"/>
    <property type="match status" value="1"/>
</dbReference>
<dbReference type="GO" id="GO:0005829">
    <property type="term" value="C:cytosol"/>
    <property type="evidence" value="ECO:0007669"/>
    <property type="project" value="TreeGrafter"/>
</dbReference>
<evidence type="ECO:0000259" key="1">
    <source>
        <dbReference type="PROSITE" id="PS50851"/>
    </source>
</evidence>
<dbReference type="Gene3D" id="2.40.50.180">
    <property type="entry name" value="CheA-289, Domain 4"/>
    <property type="match status" value="1"/>
</dbReference>
<dbReference type="Proteomes" id="UP000070250">
    <property type="component" value="Chromosome"/>
</dbReference>
<gene>
    <name evidence="2" type="ORF">ACG33_04490</name>
</gene>
<reference evidence="2 3" key="1">
    <citation type="submission" date="2015-06" db="EMBL/GenBank/DDBJ databases">
        <title>A Comprehensive Approach to Explore the Metabolic and Phylogenetic Diversity of Bacterial Steroid Degradation in the Environment: Testosterone as an Example.</title>
        <authorList>
            <person name="Yang F.-C."/>
            <person name="Chen Y.-L."/>
            <person name="Yu C.-P."/>
            <person name="Tang S.-L."/>
            <person name="Wang P.-H."/>
            <person name="Ismail W."/>
            <person name="Wang C.-H."/>
            <person name="Yang C.-Y."/>
            <person name="Chiang Y.-R."/>
        </authorList>
    </citation>
    <scope>NUCLEOTIDE SEQUENCE [LARGE SCALE GENOMIC DNA]</scope>
    <source>
        <strain evidence="2 3">DSM 18526</strain>
    </source>
</reference>
<accession>A0A127F7F6</accession>
<dbReference type="GO" id="GO:0007165">
    <property type="term" value="P:signal transduction"/>
    <property type="evidence" value="ECO:0007669"/>
    <property type="project" value="InterPro"/>
</dbReference>
<dbReference type="InterPro" id="IPR036061">
    <property type="entry name" value="CheW-like_dom_sf"/>
</dbReference>
<dbReference type="Gene3D" id="2.30.30.40">
    <property type="entry name" value="SH3 Domains"/>
    <property type="match status" value="1"/>
</dbReference>
<feature type="domain" description="CheW-like" evidence="1">
    <location>
        <begin position="24"/>
        <end position="168"/>
    </location>
</feature>
<keyword evidence="3" id="KW-1185">Reference proteome</keyword>
<protein>
    <submittedName>
        <fullName evidence="2">Chemotaxis protein CheW</fullName>
    </submittedName>
</protein>
<evidence type="ECO:0000313" key="3">
    <source>
        <dbReference type="Proteomes" id="UP000070250"/>
    </source>
</evidence>
<name>A0A127F7F6_STEDE</name>
<dbReference type="SMART" id="SM00260">
    <property type="entry name" value="CheW"/>
    <property type="match status" value="1"/>
</dbReference>
<organism evidence="2 3">
    <name type="scientific">Steroidobacter denitrificans</name>
    <dbReference type="NCBI Taxonomy" id="465721"/>
    <lineage>
        <taxon>Bacteria</taxon>
        <taxon>Pseudomonadati</taxon>
        <taxon>Pseudomonadota</taxon>
        <taxon>Gammaproteobacteria</taxon>
        <taxon>Steroidobacterales</taxon>
        <taxon>Steroidobacteraceae</taxon>
        <taxon>Steroidobacter</taxon>
    </lineage>
</organism>
<dbReference type="InterPro" id="IPR039315">
    <property type="entry name" value="CheW"/>
</dbReference>
<dbReference type="PANTHER" id="PTHR22617">
    <property type="entry name" value="CHEMOTAXIS SENSOR HISTIDINE KINASE-RELATED"/>
    <property type="match status" value="1"/>
</dbReference>
<dbReference type="PROSITE" id="PS50851">
    <property type="entry name" value="CHEW"/>
    <property type="match status" value="1"/>
</dbReference>
<evidence type="ECO:0000313" key="2">
    <source>
        <dbReference type="EMBL" id="AMN46376.1"/>
    </source>
</evidence>
<dbReference type="OrthoDB" id="9790406at2"/>
<dbReference type="AlphaFoldDB" id="A0A127F7F6"/>
<dbReference type="InterPro" id="IPR002545">
    <property type="entry name" value="CheW-lke_dom"/>
</dbReference>
<dbReference type="EMBL" id="CP011971">
    <property type="protein sequence ID" value="AMN46376.1"/>
    <property type="molecule type" value="Genomic_DNA"/>
</dbReference>
<dbReference type="PATRIC" id="fig|465721.4.peg.960"/>
<dbReference type="CDD" id="cd00732">
    <property type="entry name" value="CheW"/>
    <property type="match status" value="1"/>
</dbReference>
<sequence length="183" mass="19814">MTYAAASSNAAVPAPVEVEPRHDLHQYLTFMLGRETFAFSILGIKEILEYTSPTDIPMMPAFIRGVVNLRGAAVPVVDLCARFDRSCTPITKKTCIVIIESGTEDERHVLGVLVDAVNEVLEIPDADIQPPPRFGASIRADFIHGMGKVRGKFVIILDRASVLSVEEMAAIAHSDAAVTQPAD</sequence>
<dbReference type="RefSeq" id="WP_066919060.1">
    <property type="nucleotide sequence ID" value="NZ_CP011971.1"/>
</dbReference>
<proteinExistence type="predicted"/>
<dbReference type="GO" id="GO:0006935">
    <property type="term" value="P:chemotaxis"/>
    <property type="evidence" value="ECO:0007669"/>
    <property type="project" value="InterPro"/>
</dbReference>